<dbReference type="PANTHER" id="PTHR31170:SF17">
    <property type="match status" value="1"/>
</dbReference>
<proteinExistence type="predicted"/>
<evidence type="ECO:0000313" key="3">
    <source>
        <dbReference type="Proteomes" id="UP000507245"/>
    </source>
</evidence>
<dbReference type="InterPro" id="IPR004158">
    <property type="entry name" value="DUF247_pln"/>
</dbReference>
<dbReference type="Pfam" id="PF12146">
    <property type="entry name" value="Hydrolase_4"/>
    <property type="match status" value="1"/>
</dbReference>
<feature type="domain" description="Serine aminopeptidase S33" evidence="1">
    <location>
        <begin position="579"/>
        <end position="691"/>
    </location>
</feature>
<reference evidence="3" key="1">
    <citation type="journal article" date="2020" name="Genome Biol.">
        <title>Gamete binning: chromosome-level and haplotype-resolved genome assembly enabled by high-throughput single-cell sequencing of gamete genomes.</title>
        <authorList>
            <person name="Campoy J.A."/>
            <person name="Sun H."/>
            <person name="Goel M."/>
            <person name="Jiao W.-B."/>
            <person name="Folz-Donahue K."/>
            <person name="Wang N."/>
            <person name="Rubio M."/>
            <person name="Liu C."/>
            <person name="Kukat C."/>
            <person name="Ruiz D."/>
            <person name="Huettel B."/>
            <person name="Schneeberger K."/>
        </authorList>
    </citation>
    <scope>NUCLEOTIDE SEQUENCE [LARGE SCALE GENOMIC DNA]</scope>
    <source>
        <strain evidence="3">cv. Rojo Pasion</strain>
    </source>
</reference>
<evidence type="ECO:0000313" key="2">
    <source>
        <dbReference type="EMBL" id="CAB4318602.1"/>
    </source>
</evidence>
<dbReference type="EMBL" id="CAEKKB010000007">
    <property type="protein sequence ID" value="CAB4318602.1"/>
    <property type="molecule type" value="Genomic_DNA"/>
</dbReference>
<name>A0A6J5Y241_PRUAR</name>
<dbReference type="OrthoDB" id="1862127at2759"/>
<evidence type="ECO:0000259" key="1">
    <source>
        <dbReference type="Pfam" id="PF12146"/>
    </source>
</evidence>
<dbReference type="InterPro" id="IPR029058">
    <property type="entry name" value="AB_hydrolase_fold"/>
</dbReference>
<accession>A0A6J5Y241</accession>
<dbReference type="PANTHER" id="PTHR31170">
    <property type="entry name" value="BNAC04G53230D PROTEIN"/>
    <property type="match status" value="1"/>
</dbReference>
<gene>
    <name evidence="2" type="ORF">ORAREDHAP_LOCUS45679</name>
</gene>
<organism evidence="2 3">
    <name type="scientific">Prunus armeniaca</name>
    <name type="common">Apricot</name>
    <name type="synonym">Armeniaca vulgaris</name>
    <dbReference type="NCBI Taxonomy" id="36596"/>
    <lineage>
        <taxon>Eukaryota</taxon>
        <taxon>Viridiplantae</taxon>
        <taxon>Streptophyta</taxon>
        <taxon>Embryophyta</taxon>
        <taxon>Tracheophyta</taxon>
        <taxon>Spermatophyta</taxon>
        <taxon>Magnoliopsida</taxon>
        <taxon>eudicotyledons</taxon>
        <taxon>Gunneridae</taxon>
        <taxon>Pentapetalae</taxon>
        <taxon>rosids</taxon>
        <taxon>fabids</taxon>
        <taxon>Rosales</taxon>
        <taxon>Rosaceae</taxon>
        <taxon>Amygdaloideae</taxon>
        <taxon>Amygdaleae</taxon>
        <taxon>Prunus</taxon>
    </lineage>
</organism>
<dbReference type="AlphaFoldDB" id="A0A6J5Y241"/>
<sequence length="813" mass="92143">MAVNNVSDHSVLQIKDEDKDDVIAENDGNMATWTEDRNDVELIVSSIRGKLLQDPPSTARSCIFRIPDVLRRHNEKAFVPNLVSIGPFQHGKKNLKVMQEIKLWYLHCLLDRKPTSETSLEYLVEAIKSMEQDCRDCYGEKIHMSSKKFVEMMVVDGCFIVELFRKYAKEVPRNEDDPVFNTSWMTSVFRKDLSLLENQLPWKVVDCLFHHTKEKDEQKSKALLLLALEFFEVSAFGQDPQADRPLETKHLLDGIRNSLLASSPQAETHDYWEPIPSVTELLQAGVEFKRRSDTWDNMLDITFENGVMEIPPIDIGENAESLFRNLIAYEQSDPSITDCNITSYAVILDNLINTSTDADFLIQKKIILTQLSKEDIACLFNRLYSDTVVGYFCYENLTKNVNAYYQGRWHRWQTILRRDYFSNPWSIFSLAAALLILASNENSQKPLITCTKFISGCRLQFYCKGLDSPVHGSADEAIPVEDAFEFAKIIPNHKLLVIEGADHLKVTESEWSDAPIPNSQELCKFTLQTKRAASKGRSPKRILKMAQSAYNPVGRQQKIIVPNKHGEKLVGLLHETGSEEIVILCHGFRSTKETTTITNLAIALENEGISAFRFDFAGNGESEGTFQYGNYWREADDLHAVIQHFSGANRAASTILGHSKGGDVVLLYPSKYHGIRTVVNVSGRYDLQRGIEERLGKDFLETIKKEGYLDVKNKTGDVSYRVTEESLMDRLSTDMHEACLQIDKEGRVLTVHGSADEIIPVEDALEFSKIIPNHKLHVIEGADHFYTSHQAELVSVVLDFIKAALQQDKATSN</sequence>
<dbReference type="Proteomes" id="UP000507245">
    <property type="component" value="Unassembled WGS sequence"/>
</dbReference>
<protein>
    <recommendedName>
        <fullName evidence="1">Serine aminopeptidase S33 domain-containing protein</fullName>
    </recommendedName>
</protein>
<dbReference type="FunFam" id="3.40.50.1820:FF:000170">
    <property type="entry name" value="Alpha/beta-Hydrolases superfamily protein"/>
    <property type="match status" value="1"/>
</dbReference>
<dbReference type="Gene3D" id="3.40.50.1820">
    <property type="entry name" value="alpha/beta hydrolase"/>
    <property type="match status" value="2"/>
</dbReference>
<dbReference type="SUPFAM" id="SSF53474">
    <property type="entry name" value="alpha/beta-Hydrolases"/>
    <property type="match status" value="2"/>
</dbReference>
<dbReference type="Pfam" id="PF03140">
    <property type="entry name" value="DUF247"/>
    <property type="match status" value="1"/>
</dbReference>
<keyword evidence="3" id="KW-1185">Reference proteome</keyword>
<dbReference type="InterPro" id="IPR022742">
    <property type="entry name" value="Hydrolase_4"/>
</dbReference>